<protein>
    <submittedName>
        <fullName evidence="2">Uncharacterized protein</fullName>
    </submittedName>
</protein>
<evidence type="ECO:0000313" key="2">
    <source>
        <dbReference type="EMBL" id="CUV11951.1"/>
    </source>
</evidence>
<proteinExistence type="predicted"/>
<organism evidence="2">
    <name type="scientific">Ralstonia solanacearum</name>
    <name type="common">Pseudomonas solanacearum</name>
    <dbReference type="NCBI Taxonomy" id="305"/>
    <lineage>
        <taxon>Bacteria</taxon>
        <taxon>Pseudomonadati</taxon>
        <taxon>Pseudomonadota</taxon>
        <taxon>Betaproteobacteria</taxon>
        <taxon>Burkholderiales</taxon>
        <taxon>Burkholderiaceae</taxon>
        <taxon>Ralstonia</taxon>
        <taxon>Ralstonia solanacearum species complex</taxon>
    </lineage>
</organism>
<sequence>MACHACWQRTRHDLRSKCTTYSVSRLGCNRQMSIVGAAYRFSSVYRGTQAALKSAVKMILASLCGLDVIQYGLRPHAWPEPVHLILISLLGWPKLFGDALRMVWPSRCVEPCARETTSASAGSRSCSPLAANLGQPPAPFEGSLIQHRTTCSSRFDQAANAPAWKPDGTEDKVHQISSLQRRRL</sequence>
<name>A0A0S4TR14_RALSL</name>
<accession>A0A0S4TR14</accession>
<gene>
    <name evidence="2" type="ORF">RUN39_v1_280004</name>
</gene>
<feature type="region of interest" description="Disordered" evidence="1">
    <location>
        <begin position="159"/>
        <end position="184"/>
    </location>
</feature>
<feature type="compositionally biased region" description="Polar residues" evidence="1">
    <location>
        <begin position="175"/>
        <end position="184"/>
    </location>
</feature>
<reference evidence="2" key="1">
    <citation type="submission" date="2015-10" db="EMBL/GenBank/DDBJ databases">
        <authorList>
            <person name="Gilbert D.G."/>
        </authorList>
    </citation>
    <scope>NUCLEOTIDE SEQUENCE</scope>
    <source>
        <strain evidence="2">Phyl III-seqv23</strain>
    </source>
</reference>
<dbReference type="EMBL" id="LN899819">
    <property type="protein sequence ID" value="CUV11951.1"/>
    <property type="molecule type" value="Genomic_DNA"/>
</dbReference>
<evidence type="ECO:0000256" key="1">
    <source>
        <dbReference type="SAM" id="MobiDB-lite"/>
    </source>
</evidence>
<dbReference type="AlphaFoldDB" id="A0A0S4TR14"/>